<dbReference type="AlphaFoldDB" id="A0A2T1A1P5"/>
<evidence type="ECO:0000256" key="2">
    <source>
        <dbReference type="ARBA" id="ARBA00022741"/>
    </source>
</evidence>
<dbReference type="PRINTS" id="PR00775">
    <property type="entry name" value="HEATSHOCK90"/>
</dbReference>
<name>A0A2T1A1P5_9ACTN</name>
<dbReference type="Gene3D" id="3.30.230.80">
    <property type="match status" value="1"/>
</dbReference>
<evidence type="ECO:0000256" key="3">
    <source>
        <dbReference type="ARBA" id="ARBA00022840"/>
    </source>
</evidence>
<comment type="similarity">
    <text evidence="1">Belongs to the heat shock protein 90 family.</text>
</comment>
<dbReference type="GO" id="GO:0051082">
    <property type="term" value="F:unfolded protein binding"/>
    <property type="evidence" value="ECO:0007669"/>
    <property type="project" value="InterPro"/>
</dbReference>
<dbReference type="PANTHER" id="PTHR11528">
    <property type="entry name" value="HEAT SHOCK PROTEIN 90 FAMILY MEMBER"/>
    <property type="match status" value="1"/>
</dbReference>
<comment type="caution">
    <text evidence="5">The sequence shown here is derived from an EMBL/GenBank/DDBJ whole genome shotgun (WGS) entry which is preliminary data.</text>
</comment>
<dbReference type="NCBIfam" id="NF010683">
    <property type="entry name" value="PRK14083.1"/>
    <property type="match status" value="1"/>
</dbReference>
<dbReference type="Pfam" id="PF13589">
    <property type="entry name" value="HATPase_c_3"/>
    <property type="match status" value="1"/>
</dbReference>
<gene>
    <name evidence="5" type="ORF">CLV47_10576</name>
</gene>
<evidence type="ECO:0000313" key="6">
    <source>
        <dbReference type="Proteomes" id="UP000237752"/>
    </source>
</evidence>
<dbReference type="SUPFAM" id="SSF55874">
    <property type="entry name" value="ATPase domain of HSP90 chaperone/DNA topoisomerase II/histidine kinase"/>
    <property type="match status" value="1"/>
</dbReference>
<dbReference type="InterPro" id="IPR001404">
    <property type="entry name" value="Hsp90_fam"/>
</dbReference>
<evidence type="ECO:0000313" key="5">
    <source>
        <dbReference type="EMBL" id="PRZ42454.1"/>
    </source>
</evidence>
<dbReference type="InterPro" id="IPR036890">
    <property type="entry name" value="HATPase_C_sf"/>
</dbReference>
<dbReference type="OrthoDB" id="9802640at2"/>
<keyword evidence="4" id="KW-0143">Chaperone</keyword>
<protein>
    <submittedName>
        <fullName evidence="5">Molecular chaperone HtpG</fullName>
    </submittedName>
</protein>
<dbReference type="InterPro" id="IPR020575">
    <property type="entry name" value="Hsp90_N"/>
</dbReference>
<dbReference type="GO" id="GO:0016887">
    <property type="term" value="F:ATP hydrolysis activity"/>
    <property type="evidence" value="ECO:0007669"/>
    <property type="project" value="InterPro"/>
</dbReference>
<keyword evidence="6" id="KW-1185">Reference proteome</keyword>
<accession>A0A2T1A1P5</accession>
<dbReference type="InterPro" id="IPR020568">
    <property type="entry name" value="Ribosomal_Su5_D2-typ_SF"/>
</dbReference>
<evidence type="ECO:0000256" key="4">
    <source>
        <dbReference type="ARBA" id="ARBA00023186"/>
    </source>
</evidence>
<sequence length="594" mass="65079">MREQFQVNLRGIVEILSHHLYSSPRVYLRELVQNARDAIVAREHLGDSFAPEIFIDVDEAAAIVTVTDNGVGLNAHEMRTLLATIGSSSKRTDFESARRDFLGQFGIGLLSCFLVADEIEVYSRSARDAGAETVKWTGYADGTFTVSTVDVGLEHAGSQVRLVLRPDEREWGTPKRVERLANDFAQHLEVPIVVRSGENSSLVSAKTPPWRMSPDDAVEYCRRTFGFLPLSVVPLTVEAAGVNGVAFITDSKGRLGDRAGDLVYSHGMLVSTRNDQLVPDWAFFLRAVIDAGDVGLTASRETLQESGVLTDVRARIGDQVRDHIGAMADESPAIFTRFRDVHATGLRAMAISNPEMLDFVCKHLPVQSTVGSLPIDDLIEKYQKISYVSRLQDYNALSALAAAQDIVLVNAGYVYEEDILRAVAESRPLVHIDRLDLRTVADSLPMAPEEDSEWAAQLTDLARQTLESIEVEVDVRAFRPGSVPAFYVPADDQAPKDDSGVWGDLMGDLDLSGPSGLAKLVLNVASPPVRALRAGIDPRVRRDSIIALHVLAVLLGGHKLVENESQLLSQSLTTLISAATQTERLDTRPHVEER</sequence>
<dbReference type="GO" id="GO:0140662">
    <property type="term" value="F:ATP-dependent protein folding chaperone"/>
    <property type="evidence" value="ECO:0007669"/>
    <property type="project" value="InterPro"/>
</dbReference>
<evidence type="ECO:0000256" key="1">
    <source>
        <dbReference type="ARBA" id="ARBA00008239"/>
    </source>
</evidence>
<keyword evidence="2" id="KW-0547">Nucleotide-binding</keyword>
<dbReference type="EMBL" id="PVUE01000005">
    <property type="protein sequence ID" value="PRZ42454.1"/>
    <property type="molecule type" value="Genomic_DNA"/>
</dbReference>
<dbReference type="Pfam" id="PF00183">
    <property type="entry name" value="HSP90"/>
    <property type="match status" value="1"/>
</dbReference>
<dbReference type="RefSeq" id="WP_106348498.1">
    <property type="nucleotide sequence ID" value="NZ_PVUE01000005.1"/>
</dbReference>
<dbReference type="GO" id="GO:0005524">
    <property type="term" value="F:ATP binding"/>
    <property type="evidence" value="ECO:0007669"/>
    <property type="project" value="UniProtKB-KW"/>
</dbReference>
<dbReference type="SUPFAM" id="SSF54211">
    <property type="entry name" value="Ribosomal protein S5 domain 2-like"/>
    <property type="match status" value="1"/>
</dbReference>
<dbReference type="Gene3D" id="3.30.565.10">
    <property type="entry name" value="Histidine kinase-like ATPase, C-terminal domain"/>
    <property type="match status" value="1"/>
</dbReference>
<reference evidence="5 6" key="1">
    <citation type="submission" date="2018-03" db="EMBL/GenBank/DDBJ databases">
        <title>Genomic Encyclopedia of Archaeal and Bacterial Type Strains, Phase II (KMG-II): from individual species to whole genera.</title>
        <authorList>
            <person name="Goeker M."/>
        </authorList>
    </citation>
    <scope>NUCLEOTIDE SEQUENCE [LARGE SCALE GENOMIC DNA]</scope>
    <source>
        <strain evidence="5 6">DSM 100065</strain>
    </source>
</reference>
<organism evidence="5 6">
    <name type="scientific">Antricoccus suffuscus</name>
    <dbReference type="NCBI Taxonomy" id="1629062"/>
    <lineage>
        <taxon>Bacteria</taxon>
        <taxon>Bacillati</taxon>
        <taxon>Actinomycetota</taxon>
        <taxon>Actinomycetes</taxon>
        <taxon>Geodermatophilales</taxon>
        <taxon>Antricoccaceae</taxon>
        <taxon>Antricoccus</taxon>
    </lineage>
</organism>
<keyword evidence="3" id="KW-0067">ATP-binding</keyword>
<dbReference type="Proteomes" id="UP000237752">
    <property type="component" value="Unassembled WGS sequence"/>
</dbReference>
<proteinExistence type="inferred from homology"/>